<protein>
    <submittedName>
        <fullName evidence="3">Phage tail protein</fullName>
    </submittedName>
</protein>
<dbReference type="GO" id="GO:0046718">
    <property type="term" value="P:symbiont entry into host cell"/>
    <property type="evidence" value="ECO:0007669"/>
    <property type="project" value="InterPro"/>
</dbReference>
<evidence type="ECO:0000259" key="2">
    <source>
        <dbReference type="Pfam" id="PF20744"/>
    </source>
</evidence>
<organism evidence="3 4">
    <name type="scientific">Rodentibacter pneumotropicus</name>
    <dbReference type="NCBI Taxonomy" id="758"/>
    <lineage>
        <taxon>Bacteria</taxon>
        <taxon>Pseudomonadati</taxon>
        <taxon>Pseudomonadota</taxon>
        <taxon>Gammaproteobacteria</taxon>
        <taxon>Pasteurellales</taxon>
        <taxon>Pasteurellaceae</taxon>
        <taxon>Rodentibacter</taxon>
    </lineage>
</organism>
<dbReference type="Proteomes" id="UP001206350">
    <property type="component" value="Unassembled WGS sequence"/>
</dbReference>
<dbReference type="InterPro" id="IPR048388">
    <property type="entry name" value="Gp37_trimer"/>
</dbReference>
<evidence type="ECO:0000313" key="3">
    <source>
        <dbReference type="EMBL" id="MCQ9121254.1"/>
    </source>
</evidence>
<feature type="compositionally biased region" description="Polar residues" evidence="1">
    <location>
        <begin position="78"/>
        <end position="87"/>
    </location>
</feature>
<gene>
    <name evidence="3" type="ORF">MUU45_001742</name>
</gene>
<dbReference type="GO" id="GO:0019062">
    <property type="term" value="P:virion attachment to host cell"/>
    <property type="evidence" value="ECO:0007669"/>
    <property type="project" value="InterPro"/>
</dbReference>
<comment type="caution">
    <text evidence="3">The sequence shown here is derived from an EMBL/GenBank/DDBJ whole genome shotgun (WGS) entry which is preliminary data.</text>
</comment>
<feature type="region of interest" description="Disordered" evidence="1">
    <location>
        <begin position="55"/>
        <end position="87"/>
    </location>
</feature>
<proteinExistence type="predicted"/>
<feature type="domain" description="Tail fibre protein gp37 trimerization region" evidence="2">
    <location>
        <begin position="343"/>
        <end position="409"/>
    </location>
</feature>
<dbReference type="Gene3D" id="6.20.80.10">
    <property type="match status" value="1"/>
</dbReference>
<name>A0AAW5LB55_9PAST</name>
<reference evidence="3 4" key="1">
    <citation type="journal article" date="2022" name="Microbiol. Spectr.">
        <title>Microbiota of the Pregnant Mouse: Characterization of the Bacterial Communities in the Oral Cavity, Lung, Intestine, and Vagina through Culture and DNA Sequencing.</title>
        <authorList>
            <person name="Greenberg J.M."/>
            <person name="Romero R."/>
            <person name="Winters A.D."/>
            <person name="Galaz J."/>
            <person name="Garcia-Flores V."/>
            <person name="Arenas-Hernandez M."/>
            <person name="Panzer J."/>
            <person name="Shaffer Z."/>
            <person name="Kracht D.J."/>
            <person name="Gomez-Lopez N."/>
            <person name="Theis K.R."/>
        </authorList>
    </citation>
    <scope>NUCLEOTIDE SEQUENCE [LARGE SCALE GENOMIC DNA]</scope>
    <source>
        <strain evidence="3 4">MAC-C1-H1</strain>
    </source>
</reference>
<keyword evidence="4" id="KW-1185">Reference proteome</keyword>
<accession>A0AAW5LB55</accession>
<dbReference type="Pfam" id="PF03406">
    <property type="entry name" value="Phage_fiber_2"/>
    <property type="match status" value="1"/>
</dbReference>
<dbReference type="Pfam" id="PF20744">
    <property type="entry name" value="gp37_trimer"/>
    <property type="match status" value="1"/>
</dbReference>
<dbReference type="RefSeq" id="WP_256891868.1">
    <property type="nucleotide sequence ID" value="NZ_JALJCU010000009.1"/>
</dbReference>
<dbReference type="AlphaFoldDB" id="A0AAW5LB55"/>
<dbReference type="EMBL" id="JALJCU010000009">
    <property type="protein sequence ID" value="MCQ9121254.1"/>
    <property type="molecule type" value="Genomic_DNA"/>
</dbReference>
<sequence>MANLKEQDKWEDGIYQIEENDPVLGGETGITNKPTKQLANRTLWLKKALELLTRKSKPKDLTADSASEADKDGHSHTLPKSSTSQQGIVQLDSATNSTSESKAATPKAIKTLKDLIDAITRNLGNYIPNSKKSNATNSASGDTVATSAAVKSANDNANGRVSKSGDTMTGDLSIKNGEYSKLKLYNASRKEFRFESMPDSSQVFGKASYRSEDGVTEYHAQYFPKKSGTIALTNEVLLNSGIQSIHGVLIAENVGSAWANYQWGAKQGKWRLEVHPDSHTAGNRRFNMVWSPNSGNPTYLSFPHIGDNGETVAYQSWIGQNYVKKSGDTMTGNLTINNGEPRLHGKRGGNNSWYVGLPNGTSDSLYLHSYASNTSLSLESDKINTTKPVFSAGNRTAVSLNGHNIQFRWNSNGNLDLKVDNTELGNIHYSNKTYVHTKTTEYGGISIERPSKNDRMLVESNGNKFSFIRRNLQTGSNHYVISTQEKSGTIAFVEDFTNPTFTLTNWANNGSSLNNITGTKFLSFGDEAIRGLGVPTGADWVGIQIADQGQQKTQIISAGYDNHYIRTNDDLSKNVWHLERLLTDVTLQRLVNRRDYSRTIKGTNDWDNGKQKDIAISGQVITYPDGRIQQIFHLKHFRMPWFAWEEHNIGYHQADRGVEIFLQLWSAMPNKIINIQAIASRSMNANTSANFYSEAGEYIFGWNLRKQGNNKDRIWINSSRARGGSDEFMDLYIVVEGY</sequence>
<evidence type="ECO:0000313" key="4">
    <source>
        <dbReference type="Proteomes" id="UP001206350"/>
    </source>
</evidence>
<dbReference type="InterPro" id="IPR005068">
    <property type="entry name" value="Phage_lambda_Stf-r2"/>
</dbReference>
<evidence type="ECO:0000256" key="1">
    <source>
        <dbReference type="SAM" id="MobiDB-lite"/>
    </source>
</evidence>
<feature type="compositionally biased region" description="Basic and acidic residues" evidence="1">
    <location>
        <begin position="55"/>
        <end position="75"/>
    </location>
</feature>